<protein>
    <recommendedName>
        <fullName evidence="1">SGNH hydrolase-type esterase domain-containing protein</fullName>
    </recommendedName>
</protein>
<dbReference type="Proteomes" id="UP000727907">
    <property type="component" value="Unassembled WGS sequence"/>
</dbReference>
<evidence type="ECO:0000313" key="3">
    <source>
        <dbReference type="Proteomes" id="UP000727907"/>
    </source>
</evidence>
<keyword evidence="3" id="KW-1185">Reference proteome</keyword>
<name>A0ABS6ILM5_9HYPH</name>
<dbReference type="RefSeq" id="WP_216962828.1">
    <property type="nucleotide sequence ID" value="NZ_JAHOPB010000001.1"/>
</dbReference>
<sequence>MNTPDAQRPRSELFRRIALVLVSLVVGLGLLELGLRASTWSWLFAWPNFVLDARKVLADRDSGRTVHDERLGYVPRAGYATAGIPIEENGLRRTGPAPADGRAPILAVGDSFTFGEEVGDGETWPADLQRLTGRRVLNGGVSGYGFDQIVLRTEALAPLYRPEAIVVAFIADDIRRTEMRRLWSADKPYFEPEGDGLSLRNVPVPPRAPALDTLTFWQKTLGYSFAFDFILRRLDQLHDWYGDHIRVHPRGTGERLSCLLTARLAELQKSGGAKILLVAEYDPVVWDDPSFAAEQRRMTRDLLACGKKNGLATLDSYEALAATPRPRDLYVLWHMNAAGNALIARLIADALGLKGY</sequence>
<dbReference type="InterPro" id="IPR013830">
    <property type="entry name" value="SGNH_hydro"/>
</dbReference>
<reference evidence="2 3" key="1">
    <citation type="submission" date="2021-06" db="EMBL/GenBank/DDBJ databases">
        <authorList>
            <person name="Lee D.H."/>
        </authorList>
    </citation>
    <scope>NUCLEOTIDE SEQUENCE [LARGE SCALE GENOMIC DNA]</scope>
    <source>
        <strain evidence="2 3">MMS21-HV4-11</strain>
    </source>
</reference>
<proteinExistence type="predicted"/>
<evidence type="ECO:0000313" key="2">
    <source>
        <dbReference type="EMBL" id="MBU8875497.1"/>
    </source>
</evidence>
<organism evidence="2 3">
    <name type="scientific">Reyranella humidisoli</name>
    <dbReference type="NCBI Taxonomy" id="2849149"/>
    <lineage>
        <taxon>Bacteria</taxon>
        <taxon>Pseudomonadati</taxon>
        <taxon>Pseudomonadota</taxon>
        <taxon>Alphaproteobacteria</taxon>
        <taxon>Hyphomicrobiales</taxon>
        <taxon>Reyranellaceae</taxon>
        <taxon>Reyranella</taxon>
    </lineage>
</organism>
<comment type="caution">
    <text evidence="2">The sequence shown here is derived from an EMBL/GenBank/DDBJ whole genome shotgun (WGS) entry which is preliminary data.</text>
</comment>
<dbReference type="Pfam" id="PF13472">
    <property type="entry name" value="Lipase_GDSL_2"/>
    <property type="match status" value="1"/>
</dbReference>
<gene>
    <name evidence="2" type="ORF">KQ910_17110</name>
</gene>
<dbReference type="EMBL" id="JAHOPB010000001">
    <property type="protein sequence ID" value="MBU8875497.1"/>
    <property type="molecule type" value="Genomic_DNA"/>
</dbReference>
<feature type="domain" description="SGNH hydrolase-type esterase" evidence="1">
    <location>
        <begin position="107"/>
        <end position="342"/>
    </location>
</feature>
<accession>A0ABS6ILM5</accession>
<evidence type="ECO:0000259" key="1">
    <source>
        <dbReference type="Pfam" id="PF13472"/>
    </source>
</evidence>